<name>A0ACA9K556_9GLOM</name>
<gene>
    <name evidence="1" type="ORF">ACOLOM_LOCUS840</name>
</gene>
<organism evidence="1 2">
    <name type="scientific">Acaulospora colombiana</name>
    <dbReference type="NCBI Taxonomy" id="27376"/>
    <lineage>
        <taxon>Eukaryota</taxon>
        <taxon>Fungi</taxon>
        <taxon>Fungi incertae sedis</taxon>
        <taxon>Mucoromycota</taxon>
        <taxon>Glomeromycotina</taxon>
        <taxon>Glomeromycetes</taxon>
        <taxon>Diversisporales</taxon>
        <taxon>Acaulosporaceae</taxon>
        <taxon>Acaulospora</taxon>
    </lineage>
</organism>
<evidence type="ECO:0000313" key="1">
    <source>
        <dbReference type="EMBL" id="CAG8453057.1"/>
    </source>
</evidence>
<reference evidence="1" key="1">
    <citation type="submission" date="2021-06" db="EMBL/GenBank/DDBJ databases">
        <authorList>
            <person name="Kallberg Y."/>
            <person name="Tangrot J."/>
            <person name="Rosling A."/>
        </authorList>
    </citation>
    <scope>NUCLEOTIDE SEQUENCE</scope>
    <source>
        <strain evidence="1">CL356</strain>
    </source>
</reference>
<protein>
    <submittedName>
        <fullName evidence="1">9396_t:CDS:1</fullName>
    </submittedName>
</protein>
<keyword evidence="2" id="KW-1185">Reference proteome</keyword>
<evidence type="ECO:0000313" key="2">
    <source>
        <dbReference type="Proteomes" id="UP000789525"/>
    </source>
</evidence>
<sequence length="1084" mass="123098">MRSLISSSDRKLGITRYLELGVGTSICHLLDKDRTLARRTGKCDEIVNKYHCVLRIFKYTFLTCCSLRTCKDAMDAIGMEAKSQNGSARVNGSQESAAKRPSFAKVLEELKEEEDAAEGGANQWERPPMPFIDEDVDNIVFQQIDIEQYAGEEDRPKLRMFGITQAGNSVMANIHGYLPYFYVPVPRGFQEEDIAGFIAKVEAEAILEMEIVKKKSLWGYRGDSDVPFLKIILSSPKMVPKVRTAFEKQQLDYKELFNRGGIPTPTFESNLLFVLRFMVDTKIVGMNWIELPAGEYKIREDDDKLSTCQLEVDIQWDKFISHSPEGEWSMMAPFRILSFDIECAGRKGTFPEANMDPVIQIANMVTRQGESKPFIRNVFALGECAHIVGSQVISYKDEKKLLADWSCFVQKADPDIIIGYNISNFDFPYLMERAGHLKVQNFPYLGRLRAYGTRDSKETVLDGRLQLDILQVMQRDYKLRSYSLNAVCAHFLNEQKEDVHHSVITDLQNGTPESRRRLAVYCLKDAYLPHRLMDKLLCLVNYTEMARVTGVPFNYLLSRGQSIKVVCQLYRKANADNYLIPTMKSEGGEDQYEGATVIEPNRGFYKKPIATLDFSSLYPSIMMAHNLCYTTLLEKDTIDRLGLVRDVDYIQTPNKEDLLAARKRAKTDLKKETDPFKRAVLDGRQLALKISANSVYGFTGATVGKLPCLEISSSVTAYGRQMIEKTKTVVESHFSIANGRKWDARVIYGDTDSVMVEFGCDDLETAMELGREAANFVTETEFVRPINLEFEKVYFPYLLISKKRYAGLYWTKPEKYDKMDAKGIEVFTSHVIRLQLTPYIRLCEEITVDCYVKRMISDLLQNKIDMSQLVITKALSKETYEGKQAHDELAKRMRKRDAGSAPALDKSAAAAYEKAEDPLYVLEHNIPIDTKYYLDNQLAKPLERIFEPIMVNGDHTRTVSIATPTTGGLMKFAVKTSNCLGCKTPLKASSGNCTKNRLDYFPAFFSRANVLKDGTIFKAPGILRTVVDTMSEMPRLLASGTAKFLTNERLPDNNDLGRALYKKKAQRDVAEAVSIVERFENEEW</sequence>
<accession>A0ACA9K556</accession>
<dbReference type="Proteomes" id="UP000789525">
    <property type="component" value="Unassembled WGS sequence"/>
</dbReference>
<proteinExistence type="predicted"/>
<dbReference type="EMBL" id="CAJVPT010000918">
    <property type="protein sequence ID" value="CAG8453057.1"/>
    <property type="molecule type" value="Genomic_DNA"/>
</dbReference>
<comment type="caution">
    <text evidence="1">The sequence shown here is derived from an EMBL/GenBank/DDBJ whole genome shotgun (WGS) entry which is preliminary data.</text>
</comment>